<dbReference type="Proteomes" id="UP001057291">
    <property type="component" value="Unassembled WGS sequence"/>
</dbReference>
<keyword evidence="2 3" id="KW-0067">ATP-binding</keyword>
<dbReference type="PROSITE" id="PS50901">
    <property type="entry name" value="FTSK"/>
    <property type="match status" value="1"/>
</dbReference>
<dbReference type="EMBL" id="BOQE01000001">
    <property type="protein sequence ID" value="GIM46821.1"/>
    <property type="molecule type" value="Genomic_DNA"/>
</dbReference>
<sequence length="347" mass="39540">MVQLTYEIPSKYSAHDVQKQIDALVATCGADIEIVDYAGRVGIRICIEDLPNKIDVDHALIDKMKGMDVLLGYDRNRTPIIHTFKHPHMIIAGEPGFGKTELLFFILYQWIKRLTPNDLEIHVIDLKGTSFIPFIGIPHLHPIATDLDKAYETVKRVYDIMIDRRDKVLERGDKQLLRQLARKKHLLVIDEAGVIAPKLWAGDERKTCQKIDGYLSQLLMVGRELGIHVFYCLQYPHSDYVNPQIRACAGGRLSFHLSKPEFSEVVIGEPGAEKLSTPGRAIYKTNKSITIHVPYMHDLEKRLEAMKCDARRTMRNGATCVEDNADHVHRSNQSFLSLRPLPVQTRE</sequence>
<dbReference type="Gene3D" id="3.40.50.300">
    <property type="entry name" value="P-loop containing nucleotide triphosphate hydrolases"/>
    <property type="match status" value="1"/>
</dbReference>
<dbReference type="PANTHER" id="PTHR22683">
    <property type="entry name" value="SPORULATION PROTEIN RELATED"/>
    <property type="match status" value="1"/>
</dbReference>
<accession>A0AAV4LG65</accession>
<dbReference type="Pfam" id="PF01580">
    <property type="entry name" value="FtsK_SpoIIIE"/>
    <property type="match status" value="1"/>
</dbReference>
<dbReference type="InterPro" id="IPR050206">
    <property type="entry name" value="FtsK/SpoIIIE/SftA"/>
</dbReference>
<dbReference type="GO" id="GO:0003677">
    <property type="term" value="F:DNA binding"/>
    <property type="evidence" value="ECO:0007669"/>
    <property type="project" value="InterPro"/>
</dbReference>
<reference evidence="5" key="1">
    <citation type="journal article" date="2023" name="Int. J. Syst. Evol. Microbiol.">
        <title>Collibacillus ludicampi gen. nov., sp. nov., a new soil bacterium of the family Alicyclobacillaceae.</title>
        <authorList>
            <person name="Jojima T."/>
            <person name="Ioku Y."/>
            <person name="Fukuta Y."/>
            <person name="Shirasaka N."/>
            <person name="Matsumura Y."/>
            <person name="Mori M."/>
        </authorList>
    </citation>
    <scope>NUCLEOTIDE SEQUENCE</scope>
    <source>
        <strain evidence="5">TP075</strain>
    </source>
</reference>
<evidence type="ECO:0000256" key="1">
    <source>
        <dbReference type="ARBA" id="ARBA00022741"/>
    </source>
</evidence>
<evidence type="ECO:0000256" key="3">
    <source>
        <dbReference type="PROSITE-ProRule" id="PRU00289"/>
    </source>
</evidence>
<dbReference type="InterPro" id="IPR027417">
    <property type="entry name" value="P-loop_NTPase"/>
</dbReference>
<dbReference type="RefSeq" id="WP_282199872.1">
    <property type="nucleotide sequence ID" value="NZ_BOQE01000001.1"/>
</dbReference>
<proteinExistence type="predicted"/>
<evidence type="ECO:0000313" key="6">
    <source>
        <dbReference type="Proteomes" id="UP001057291"/>
    </source>
</evidence>
<dbReference type="PANTHER" id="PTHR22683:SF1">
    <property type="entry name" value="TYPE VII SECRETION SYSTEM PROTEIN ESSC"/>
    <property type="match status" value="1"/>
</dbReference>
<dbReference type="AlphaFoldDB" id="A0AAV4LG65"/>
<gene>
    <name evidence="5" type="ORF">DNHGIG_23700</name>
</gene>
<dbReference type="SUPFAM" id="SSF52540">
    <property type="entry name" value="P-loop containing nucleoside triphosphate hydrolases"/>
    <property type="match status" value="1"/>
</dbReference>
<protein>
    <recommendedName>
        <fullName evidence="4">FtsK domain-containing protein</fullName>
    </recommendedName>
</protein>
<evidence type="ECO:0000313" key="5">
    <source>
        <dbReference type="EMBL" id="GIM46821.1"/>
    </source>
</evidence>
<evidence type="ECO:0000259" key="4">
    <source>
        <dbReference type="PROSITE" id="PS50901"/>
    </source>
</evidence>
<organism evidence="5 6">
    <name type="scientific">Collibacillus ludicampi</name>
    <dbReference type="NCBI Taxonomy" id="2771369"/>
    <lineage>
        <taxon>Bacteria</taxon>
        <taxon>Bacillati</taxon>
        <taxon>Bacillota</taxon>
        <taxon>Bacilli</taxon>
        <taxon>Bacillales</taxon>
        <taxon>Alicyclobacillaceae</taxon>
        <taxon>Collibacillus</taxon>
    </lineage>
</organism>
<feature type="domain" description="FtsK" evidence="4">
    <location>
        <begin position="66"/>
        <end position="264"/>
    </location>
</feature>
<keyword evidence="6" id="KW-1185">Reference proteome</keyword>
<keyword evidence="1 3" id="KW-0547">Nucleotide-binding</keyword>
<feature type="binding site" evidence="3">
    <location>
        <begin position="93"/>
        <end position="100"/>
    </location>
    <ligand>
        <name>ATP</name>
        <dbReference type="ChEBI" id="CHEBI:30616"/>
    </ligand>
</feature>
<comment type="caution">
    <text evidence="5">The sequence shown here is derived from an EMBL/GenBank/DDBJ whole genome shotgun (WGS) entry which is preliminary data.</text>
</comment>
<dbReference type="InterPro" id="IPR002543">
    <property type="entry name" value="FtsK_dom"/>
</dbReference>
<dbReference type="GO" id="GO:0005524">
    <property type="term" value="F:ATP binding"/>
    <property type="evidence" value="ECO:0007669"/>
    <property type="project" value="UniProtKB-UniRule"/>
</dbReference>
<name>A0AAV4LG65_9BACL</name>
<dbReference type="CDD" id="cd01127">
    <property type="entry name" value="TrwB_TraG_TraD_VirD4"/>
    <property type="match status" value="1"/>
</dbReference>
<evidence type="ECO:0000256" key="2">
    <source>
        <dbReference type="ARBA" id="ARBA00022840"/>
    </source>
</evidence>